<name>A0A2H5EY33_9RHOB</name>
<dbReference type="Proteomes" id="UP000234530">
    <property type="component" value="Chromosome"/>
</dbReference>
<evidence type="ECO:0000313" key="2">
    <source>
        <dbReference type="Proteomes" id="UP000234530"/>
    </source>
</evidence>
<organism evidence="1 2">
    <name type="scientific">Paracoccus zhejiangensis</name>
    <dbReference type="NCBI Taxonomy" id="1077935"/>
    <lineage>
        <taxon>Bacteria</taxon>
        <taxon>Pseudomonadati</taxon>
        <taxon>Pseudomonadota</taxon>
        <taxon>Alphaproteobacteria</taxon>
        <taxon>Rhodobacterales</taxon>
        <taxon>Paracoccaceae</taxon>
        <taxon>Paracoccus</taxon>
    </lineage>
</organism>
<sequence length="189" mass="20241">MRQGKVIGLGKIILFSGHMTDGPNRPEPRFPAWLEPQVRTAIRSALQDWQVGPGDTGICGAARGGDIIFAEQCLALGARVSLFLPLPVATFLEASVRLPDELDSDWEARFFGLLDDCPAEGPEADDGAHPFAANNARMLAEARKAAGGDEPYALIVWDGRDPDGKGGTAEIAEATEGWRHRVIIDPAAL</sequence>
<reference evidence="1 2" key="1">
    <citation type="journal article" date="2013" name="Antonie Van Leeuwenhoek">
        <title>Paracoccus zhejiangensis sp. nov., isolated from activated sludge in wastewater-treatment system.</title>
        <authorList>
            <person name="Wu Z.G."/>
            <person name="Zhang D.F."/>
            <person name="Liu Y.L."/>
            <person name="Wang F."/>
            <person name="Jiang X."/>
            <person name="Li C."/>
            <person name="Li S.P."/>
            <person name="Hong Q."/>
            <person name="Li W.J."/>
        </authorList>
    </citation>
    <scope>NUCLEOTIDE SEQUENCE [LARGE SCALE GENOMIC DNA]</scope>
    <source>
        <strain evidence="1 2">J6</strain>
    </source>
</reference>
<dbReference type="EMBL" id="CP025430">
    <property type="protein sequence ID" value="AUH64212.1"/>
    <property type="molecule type" value="Genomic_DNA"/>
</dbReference>
<proteinExistence type="predicted"/>
<dbReference type="AlphaFoldDB" id="A0A2H5EY33"/>
<gene>
    <name evidence="1" type="ORF">CX676_08625</name>
</gene>
<evidence type="ECO:0000313" key="1">
    <source>
        <dbReference type="EMBL" id="AUH64212.1"/>
    </source>
</evidence>
<protein>
    <recommendedName>
        <fullName evidence="3">DUF1273 domain-containing protein</fullName>
    </recommendedName>
</protein>
<dbReference type="KEGG" id="pzh:CX676_08625"/>
<dbReference type="Gene3D" id="3.40.50.450">
    <property type="match status" value="1"/>
</dbReference>
<accession>A0A2H5EY33</accession>
<keyword evidence="2" id="KW-1185">Reference proteome</keyword>
<evidence type="ECO:0008006" key="3">
    <source>
        <dbReference type="Google" id="ProtNLM"/>
    </source>
</evidence>